<dbReference type="Proteomes" id="UP000195667">
    <property type="component" value="Unassembled WGS sequence"/>
</dbReference>
<organism evidence="1 2">
    <name type="scientific">Crenothrix polyspora</name>
    <dbReference type="NCBI Taxonomy" id="360316"/>
    <lineage>
        <taxon>Bacteria</taxon>
        <taxon>Pseudomonadati</taxon>
        <taxon>Pseudomonadota</taxon>
        <taxon>Gammaproteobacteria</taxon>
        <taxon>Methylococcales</taxon>
        <taxon>Crenotrichaceae</taxon>
        <taxon>Crenothrix</taxon>
    </lineage>
</organism>
<gene>
    <name evidence="1" type="ORF">CRENPOLYSF1_1430003</name>
</gene>
<evidence type="ECO:0000313" key="2">
    <source>
        <dbReference type="Proteomes" id="UP000195667"/>
    </source>
</evidence>
<dbReference type="OrthoDB" id="5761957at2"/>
<sequence>MKTEQNFLLLCDVLSPYTGAEAITQKWHFASFGQQDWQAIVQVASRHYVTPSLYTLCKTKGLLPQLPGELQDYLEGIYQLNLERNLGLKAQALETIALLNQIGIEPILLKGIASLMDDLYPDLGMRVLGDIDILVPPERLDEAVALLLNNRYTFVDAPSQWSKGVHLHHHAPGLVKDGWPGKIELHRRLTCFTSVRHGLLNNREHWQSSQPMAMGDNRFLVLAPEIRLLHNFYHSQINDKNFFYGRIQLRQMMEWVWLRVKFGDMIAWNHILEDINRHQFALPLTAYLLNAQFYFGQTLPATASSTRMASLQVKREQLFRDFPLIRRSVCWPLCICGVIYSLFCLKFMRLKYGDVSLPQAYWLRLVDFCNPRWLRGRWLLIKQLLAGY</sequence>
<dbReference type="InterPro" id="IPR039498">
    <property type="entry name" value="NTP_transf_5"/>
</dbReference>
<dbReference type="EMBL" id="FUKI01000050">
    <property type="protein sequence ID" value="SJM90415.1"/>
    <property type="molecule type" value="Genomic_DNA"/>
</dbReference>
<name>A0A1R4H2K1_9GAMM</name>
<dbReference type="RefSeq" id="WP_087142528.1">
    <property type="nucleotide sequence ID" value="NZ_FUKI01000050.1"/>
</dbReference>
<accession>A0A1R4H2K1</accession>
<evidence type="ECO:0000313" key="1">
    <source>
        <dbReference type="EMBL" id="SJM90415.1"/>
    </source>
</evidence>
<evidence type="ECO:0008006" key="3">
    <source>
        <dbReference type="Google" id="ProtNLM"/>
    </source>
</evidence>
<dbReference type="Pfam" id="PF14907">
    <property type="entry name" value="NTP_transf_5"/>
    <property type="match status" value="1"/>
</dbReference>
<keyword evidence="2" id="KW-1185">Reference proteome</keyword>
<dbReference type="AlphaFoldDB" id="A0A1R4H2K1"/>
<reference evidence="2" key="1">
    <citation type="submission" date="2017-02" db="EMBL/GenBank/DDBJ databases">
        <authorList>
            <person name="Daims H."/>
        </authorList>
    </citation>
    <scope>NUCLEOTIDE SEQUENCE [LARGE SCALE GENOMIC DNA]</scope>
</reference>
<protein>
    <recommendedName>
        <fullName evidence="3">Nucleotidyltransferase family protein</fullName>
    </recommendedName>
</protein>
<proteinExistence type="predicted"/>